<dbReference type="GO" id="GO:0005737">
    <property type="term" value="C:cytoplasm"/>
    <property type="evidence" value="ECO:0007669"/>
    <property type="project" value="UniProtKB-SubCell"/>
</dbReference>
<comment type="similarity">
    <text evidence="4 8">Belongs to the class-III pyridoxal-phosphate-dependent aminotransferase family. HemL subfamily.</text>
</comment>
<keyword evidence="8" id="KW-0963">Cytoplasm</keyword>
<dbReference type="PROSITE" id="PS00600">
    <property type="entry name" value="AA_TRANSFER_CLASS_3"/>
    <property type="match status" value="1"/>
</dbReference>
<dbReference type="NCBIfam" id="TIGR00713">
    <property type="entry name" value="hemL"/>
    <property type="match status" value="1"/>
</dbReference>
<dbReference type="GO" id="GO:0008483">
    <property type="term" value="F:transaminase activity"/>
    <property type="evidence" value="ECO:0007669"/>
    <property type="project" value="InterPro"/>
</dbReference>
<evidence type="ECO:0000256" key="4">
    <source>
        <dbReference type="ARBA" id="ARBA00008981"/>
    </source>
</evidence>
<comment type="caution">
    <text evidence="9">The sequence shown here is derived from an EMBL/GenBank/DDBJ whole genome shotgun (WGS) entry which is preliminary data.</text>
</comment>
<keyword evidence="6 8" id="KW-0413">Isomerase</keyword>
<dbReference type="GO" id="GO:0030170">
    <property type="term" value="F:pyridoxal phosphate binding"/>
    <property type="evidence" value="ECO:0007669"/>
    <property type="project" value="InterPro"/>
</dbReference>
<gene>
    <name evidence="8" type="primary">hemL</name>
    <name evidence="9" type="ORF">TcarDRAFT_2317</name>
</gene>
<dbReference type="GO" id="GO:0006782">
    <property type="term" value="P:protoporphyrinogen IX biosynthetic process"/>
    <property type="evidence" value="ECO:0007669"/>
    <property type="project" value="UniProtKB-UniRule"/>
</dbReference>
<evidence type="ECO:0000256" key="3">
    <source>
        <dbReference type="ARBA" id="ARBA00004819"/>
    </source>
</evidence>
<dbReference type="UniPathway" id="UPA00251">
    <property type="reaction ID" value="UER00317"/>
</dbReference>
<comment type="catalytic activity">
    <reaction evidence="1 8">
        <text>(S)-4-amino-5-oxopentanoate = 5-aminolevulinate</text>
        <dbReference type="Rhea" id="RHEA:14265"/>
        <dbReference type="ChEBI" id="CHEBI:57501"/>
        <dbReference type="ChEBI" id="CHEBI:356416"/>
        <dbReference type="EC" id="5.4.3.8"/>
    </reaction>
</comment>
<organism evidence="9 10">
    <name type="scientific">Thermosinus carboxydivorans Nor1</name>
    <dbReference type="NCBI Taxonomy" id="401526"/>
    <lineage>
        <taxon>Bacteria</taxon>
        <taxon>Bacillati</taxon>
        <taxon>Bacillota</taxon>
        <taxon>Negativicutes</taxon>
        <taxon>Selenomonadales</taxon>
        <taxon>Sporomusaceae</taxon>
        <taxon>Thermosinus</taxon>
    </lineage>
</organism>
<dbReference type="eggNOG" id="COG0001">
    <property type="taxonomic scope" value="Bacteria"/>
</dbReference>
<evidence type="ECO:0000256" key="5">
    <source>
        <dbReference type="ARBA" id="ARBA00022898"/>
    </source>
</evidence>
<dbReference type="EMBL" id="AAWL01000003">
    <property type="protein sequence ID" value="EAX48367.1"/>
    <property type="molecule type" value="Genomic_DNA"/>
</dbReference>
<dbReference type="Gene3D" id="3.40.640.10">
    <property type="entry name" value="Type I PLP-dependent aspartate aminotransferase-like (Major domain)"/>
    <property type="match status" value="1"/>
</dbReference>
<dbReference type="CDD" id="cd00610">
    <property type="entry name" value="OAT_like"/>
    <property type="match status" value="1"/>
</dbReference>
<dbReference type="InterPro" id="IPR005814">
    <property type="entry name" value="Aminotrans_3"/>
</dbReference>
<feature type="modified residue" description="N6-(pyridoxal phosphate)lysine" evidence="8">
    <location>
        <position position="269"/>
    </location>
</feature>
<comment type="pathway">
    <text evidence="3">Porphyrin-containing compound metabolism; protoporphyrin-IX biosynthesis; 5-aminolevulinate from L-glutamyl-tRNA(Glu): step 2/2.</text>
</comment>
<dbReference type="Pfam" id="PF00202">
    <property type="entry name" value="Aminotran_3"/>
    <property type="match status" value="1"/>
</dbReference>
<dbReference type="SUPFAM" id="SSF53383">
    <property type="entry name" value="PLP-dependent transferases"/>
    <property type="match status" value="1"/>
</dbReference>
<keyword evidence="5 8" id="KW-0663">Pyridoxal phosphate</keyword>
<dbReference type="InterPro" id="IPR015422">
    <property type="entry name" value="PyrdxlP-dep_Trfase_small"/>
</dbReference>
<dbReference type="OrthoDB" id="3034088at2"/>
<reference evidence="9 10" key="1">
    <citation type="submission" date="2007-01" db="EMBL/GenBank/DDBJ databases">
        <title>Annotation of the draft genome assembly of Thermosinus carboxydivorans Nor1.</title>
        <authorList>
            <consortium name="US DOE Joint Genome Institute (JGI-ORNL)"/>
            <person name="Larimer F."/>
            <person name="Land M."/>
            <person name="Hauser L."/>
        </authorList>
    </citation>
    <scope>NUCLEOTIDE SEQUENCE [LARGE SCALE GENOMIC DNA]</scope>
    <source>
        <strain evidence="9 10">Nor1</strain>
    </source>
</reference>
<evidence type="ECO:0000313" key="10">
    <source>
        <dbReference type="Proteomes" id="UP000005139"/>
    </source>
</evidence>
<dbReference type="Proteomes" id="UP000005139">
    <property type="component" value="Unassembled WGS sequence"/>
</dbReference>
<evidence type="ECO:0000256" key="1">
    <source>
        <dbReference type="ARBA" id="ARBA00001579"/>
    </source>
</evidence>
<sequence>MAFSLKKSAQAFAEAKAYIPGGVNSPVRSFRGVGGTPPFIARAAGSRLYDIDGNEYIDYVGSWGPMILGHAHPAVTEALRDALMRGTSYGAPTLLETELAKMIQQAVPSMELVRMVNSGTEATMSALRLARAYTKRNKIVKFAGCYHGHHDSLLVKAGSGATTLGVPDSPGVPESIAGNTITVAYNDIDGLEQVFRQAGEDIAAVIIEPVPGNMGLILPRDGYLAAVRRITQEYGALLIFDEVMSGFRVAYGGAQAYYGIKPDLTTLGKVIGGGLPVGAYGGRRDIMELIAPAGPVYQAGTLSGNPLAMTAGLTTLKILAETPDMYQKLTEKTQTLCAGLKAQAEKFGFNLQFHQIGSMFGLFFSDKPVYDYDSAKQSDVGAFNTFFHAMLEQGVYLAPSQFEAAFMSAAHSDDDIAATIGASARAFAKVEEYYKNGK</sequence>
<accession>A1HNK8</accession>
<dbReference type="PANTHER" id="PTHR43713:SF3">
    <property type="entry name" value="GLUTAMATE-1-SEMIALDEHYDE 2,1-AMINOMUTASE 1, CHLOROPLASTIC-RELATED"/>
    <property type="match status" value="1"/>
</dbReference>
<dbReference type="AlphaFoldDB" id="A1HNK8"/>
<evidence type="ECO:0000256" key="8">
    <source>
        <dbReference type="HAMAP-Rule" id="MF_00375"/>
    </source>
</evidence>
<dbReference type="GO" id="GO:0042286">
    <property type="term" value="F:glutamate-1-semialdehyde 2,1-aminomutase activity"/>
    <property type="evidence" value="ECO:0007669"/>
    <property type="project" value="UniProtKB-UniRule"/>
</dbReference>
<evidence type="ECO:0000313" key="9">
    <source>
        <dbReference type="EMBL" id="EAX48367.1"/>
    </source>
</evidence>
<comment type="subunit">
    <text evidence="8">Homodimer.</text>
</comment>
<keyword evidence="10" id="KW-1185">Reference proteome</keyword>
<dbReference type="Gene3D" id="3.90.1150.10">
    <property type="entry name" value="Aspartate Aminotransferase, domain 1"/>
    <property type="match status" value="1"/>
</dbReference>
<dbReference type="PANTHER" id="PTHR43713">
    <property type="entry name" value="GLUTAMATE-1-SEMIALDEHYDE 2,1-AMINOMUTASE"/>
    <property type="match status" value="1"/>
</dbReference>
<comment type="subcellular location">
    <subcellularLocation>
        <location evidence="8">Cytoplasm</location>
    </subcellularLocation>
</comment>
<dbReference type="InterPro" id="IPR049704">
    <property type="entry name" value="Aminotrans_3_PPA_site"/>
</dbReference>
<dbReference type="InterPro" id="IPR015421">
    <property type="entry name" value="PyrdxlP-dep_Trfase_major"/>
</dbReference>
<proteinExistence type="inferred from homology"/>
<dbReference type="NCBIfam" id="NF000818">
    <property type="entry name" value="PRK00062.1"/>
    <property type="match status" value="1"/>
</dbReference>
<dbReference type="InterPro" id="IPR004639">
    <property type="entry name" value="4pyrrol_synth_GluAld_NH2Trfase"/>
</dbReference>
<dbReference type="HAMAP" id="MF_00375">
    <property type="entry name" value="HemL_aminotrans_3"/>
    <property type="match status" value="1"/>
</dbReference>
<protein>
    <recommendedName>
        <fullName evidence="8">Glutamate-1-semialdehyde 2,1-aminomutase</fullName>
        <shortName evidence="8">GSA</shortName>
        <ecNumber evidence="8">5.4.3.8</ecNumber>
    </recommendedName>
    <alternativeName>
        <fullName evidence="8">Glutamate-1-semialdehyde aminotransferase</fullName>
        <shortName evidence="8">GSA-AT</shortName>
    </alternativeName>
</protein>
<evidence type="ECO:0000256" key="7">
    <source>
        <dbReference type="ARBA" id="ARBA00023244"/>
    </source>
</evidence>
<keyword evidence="7 8" id="KW-0627">Porphyrin biosynthesis</keyword>
<dbReference type="InterPro" id="IPR015424">
    <property type="entry name" value="PyrdxlP-dep_Trfase"/>
</dbReference>
<dbReference type="EC" id="5.4.3.8" evidence="8"/>
<name>A1HNK8_9FIRM</name>
<evidence type="ECO:0000256" key="6">
    <source>
        <dbReference type="ARBA" id="ARBA00023235"/>
    </source>
</evidence>
<dbReference type="RefSeq" id="WP_007288615.1">
    <property type="nucleotide sequence ID" value="NZ_AAWL01000003.1"/>
</dbReference>
<comment type="cofactor">
    <cofactor evidence="2 8">
        <name>pyridoxal 5'-phosphate</name>
        <dbReference type="ChEBI" id="CHEBI:597326"/>
    </cofactor>
</comment>
<evidence type="ECO:0000256" key="2">
    <source>
        <dbReference type="ARBA" id="ARBA00001933"/>
    </source>
</evidence>
<reference evidence="9 10" key="2">
    <citation type="submission" date="2007-01" db="EMBL/GenBank/DDBJ databases">
        <title>Sequencing of the draft genome and assembly of Thermosinus carboxydivorans Nor1.</title>
        <authorList>
            <consortium name="US DOE Joint Genome Institute (JGI-PGF)"/>
            <person name="Copeland A."/>
            <person name="Lucas S."/>
            <person name="Lapidus A."/>
            <person name="Barry K."/>
            <person name="Glavina del Rio T."/>
            <person name="Dalin E."/>
            <person name="Tice H."/>
            <person name="Bruce D."/>
            <person name="Pitluck S."/>
            <person name="Richardson P."/>
        </authorList>
    </citation>
    <scope>NUCLEOTIDE SEQUENCE [LARGE SCALE GENOMIC DNA]</scope>
    <source>
        <strain evidence="9 10">Nor1</strain>
    </source>
</reference>
<dbReference type="FunFam" id="3.40.640.10:FF:000021">
    <property type="entry name" value="Glutamate-1-semialdehyde 2,1-aminomutase"/>
    <property type="match status" value="1"/>
</dbReference>